<keyword evidence="3" id="KW-1185">Reference proteome</keyword>
<name>T1HGP0_RHOPR</name>
<feature type="compositionally biased region" description="Low complexity" evidence="1">
    <location>
        <begin position="37"/>
        <end position="55"/>
    </location>
</feature>
<dbReference type="AlphaFoldDB" id="T1HGP0"/>
<reference evidence="2" key="1">
    <citation type="submission" date="2015-05" db="UniProtKB">
        <authorList>
            <consortium name="EnsemblMetazoa"/>
        </authorList>
    </citation>
    <scope>IDENTIFICATION</scope>
</reference>
<dbReference type="EMBL" id="ACPB03023920">
    <property type="status" value="NOT_ANNOTATED_CDS"/>
    <property type="molecule type" value="Genomic_DNA"/>
</dbReference>
<feature type="compositionally biased region" description="Polar residues" evidence="1">
    <location>
        <begin position="24"/>
        <end position="36"/>
    </location>
</feature>
<dbReference type="HOGENOM" id="CLU_1423154_0_0_1"/>
<sequence>MVACDTPTNDDAATGEDLFTSFLSADDTNNTSGIQNSATTSATVSARSSPVVSSTKRSEEEENFFNQTSLPSSGSAGGKLDKDSILALYSKGPPPQTSFAQVKTELFPSNKMLKSSLVKGFKAVLFLHFFPDYLVLSSGTTDEDTCLMETKLSSFQSAEYVFKYSLSFQQKIVKYNLRYSGFLADMYMEYR</sequence>
<dbReference type="VEuPathDB" id="VectorBase:RPRC003213"/>
<accession>T1HGP0</accession>
<evidence type="ECO:0000313" key="3">
    <source>
        <dbReference type="Proteomes" id="UP000015103"/>
    </source>
</evidence>
<evidence type="ECO:0000256" key="1">
    <source>
        <dbReference type="SAM" id="MobiDB-lite"/>
    </source>
</evidence>
<organism evidence="2 3">
    <name type="scientific">Rhodnius prolixus</name>
    <name type="common">Triatomid bug</name>
    <dbReference type="NCBI Taxonomy" id="13249"/>
    <lineage>
        <taxon>Eukaryota</taxon>
        <taxon>Metazoa</taxon>
        <taxon>Ecdysozoa</taxon>
        <taxon>Arthropoda</taxon>
        <taxon>Hexapoda</taxon>
        <taxon>Insecta</taxon>
        <taxon>Pterygota</taxon>
        <taxon>Neoptera</taxon>
        <taxon>Paraneoptera</taxon>
        <taxon>Hemiptera</taxon>
        <taxon>Heteroptera</taxon>
        <taxon>Panheteroptera</taxon>
        <taxon>Cimicomorpha</taxon>
        <taxon>Reduviidae</taxon>
        <taxon>Triatominae</taxon>
        <taxon>Rhodnius</taxon>
    </lineage>
</organism>
<feature type="region of interest" description="Disordered" evidence="1">
    <location>
        <begin position="24"/>
        <end position="78"/>
    </location>
</feature>
<protein>
    <submittedName>
        <fullName evidence="2">Uncharacterized protein</fullName>
    </submittedName>
</protein>
<dbReference type="Proteomes" id="UP000015103">
    <property type="component" value="Unassembled WGS sequence"/>
</dbReference>
<dbReference type="InParanoid" id="T1HGP0"/>
<proteinExistence type="predicted"/>
<feature type="compositionally biased region" description="Polar residues" evidence="1">
    <location>
        <begin position="64"/>
        <end position="74"/>
    </location>
</feature>
<evidence type="ECO:0000313" key="2">
    <source>
        <dbReference type="EnsemblMetazoa" id="RPRC003213-PA"/>
    </source>
</evidence>
<dbReference type="EMBL" id="ACPB03023921">
    <property type="status" value="NOT_ANNOTATED_CDS"/>
    <property type="molecule type" value="Genomic_DNA"/>
</dbReference>
<dbReference type="EnsemblMetazoa" id="RPRC003213-RA">
    <property type="protein sequence ID" value="RPRC003213-PA"/>
    <property type="gene ID" value="RPRC003213"/>
</dbReference>